<dbReference type="CDD" id="cd00833">
    <property type="entry name" value="PKS"/>
    <property type="match status" value="1"/>
</dbReference>
<dbReference type="SMART" id="SM00825">
    <property type="entry name" value="PKS_KS"/>
    <property type="match status" value="1"/>
</dbReference>
<dbReference type="InterPro" id="IPR020807">
    <property type="entry name" value="PKS_DH"/>
</dbReference>
<evidence type="ECO:0000313" key="8">
    <source>
        <dbReference type="EMBL" id="AKT40733.1"/>
    </source>
</evidence>
<dbReference type="Gene3D" id="3.10.129.110">
    <property type="entry name" value="Polyketide synthase dehydratase"/>
    <property type="match status" value="1"/>
</dbReference>
<feature type="region of interest" description="Disordered" evidence="5">
    <location>
        <begin position="1208"/>
        <end position="1288"/>
    </location>
</feature>
<dbReference type="SMART" id="SM00822">
    <property type="entry name" value="PKS_KR"/>
    <property type="match status" value="1"/>
</dbReference>
<reference evidence="8 9" key="1">
    <citation type="submission" date="2015-07" db="EMBL/GenBank/DDBJ databases">
        <title>Genome analysis of myxobacterium Chondromyces crocatus Cm c5 reveals a high potential for natural compound synthesis and the genetic basis for the loss of fruiting body formation.</title>
        <authorList>
            <person name="Zaburannyi N."/>
            <person name="Bunk B."/>
            <person name="Maier J."/>
            <person name="Overmann J."/>
            <person name="Mueller R."/>
        </authorList>
    </citation>
    <scope>NUCLEOTIDE SEQUENCE [LARGE SCALE GENOMIC DNA]</scope>
    <source>
        <strain evidence="8 9">Cm c5</strain>
    </source>
</reference>
<feature type="region of interest" description="Disordered" evidence="5">
    <location>
        <begin position="138"/>
        <end position="158"/>
    </location>
</feature>
<feature type="region of interest" description="Disordered" evidence="5">
    <location>
        <begin position="1729"/>
        <end position="1753"/>
    </location>
</feature>
<evidence type="ECO:0000259" key="6">
    <source>
        <dbReference type="PROSITE" id="PS52004"/>
    </source>
</evidence>
<dbReference type="InterPro" id="IPR016035">
    <property type="entry name" value="Acyl_Trfase/lysoPLipase"/>
</dbReference>
<dbReference type="InterPro" id="IPR042104">
    <property type="entry name" value="PKS_dehydratase_sf"/>
</dbReference>
<dbReference type="EMBL" id="CP012159">
    <property type="protein sequence ID" value="AKT40733.1"/>
    <property type="molecule type" value="Genomic_DNA"/>
</dbReference>
<dbReference type="Gene3D" id="3.40.50.720">
    <property type="entry name" value="NAD(P)-binding Rossmann-like Domain"/>
    <property type="match status" value="1"/>
</dbReference>
<dbReference type="Proteomes" id="UP000067626">
    <property type="component" value="Chromosome"/>
</dbReference>
<dbReference type="Gene3D" id="3.30.70.3290">
    <property type="match status" value="1"/>
</dbReference>
<dbReference type="Gene3D" id="3.40.47.10">
    <property type="match status" value="1"/>
</dbReference>
<dbReference type="InterPro" id="IPR049552">
    <property type="entry name" value="PKS_DH_N"/>
</dbReference>
<dbReference type="KEGG" id="ccro:CMC5_048890"/>
<evidence type="ECO:0000256" key="5">
    <source>
        <dbReference type="SAM" id="MobiDB-lite"/>
    </source>
</evidence>
<feature type="domain" description="PKS/mFAS DH" evidence="7">
    <location>
        <begin position="873"/>
        <end position="1155"/>
    </location>
</feature>
<dbReference type="PROSITE" id="PS52004">
    <property type="entry name" value="KS3_2"/>
    <property type="match status" value="1"/>
</dbReference>
<name>A0A0K1EJH3_CHOCO</name>
<keyword evidence="2" id="KW-0597">Phosphoprotein</keyword>
<evidence type="ECO:0000256" key="3">
    <source>
        <dbReference type="ARBA" id="ARBA00022679"/>
    </source>
</evidence>
<dbReference type="PANTHER" id="PTHR43775:SF37">
    <property type="entry name" value="SI:DKEY-61P9.11"/>
    <property type="match status" value="1"/>
</dbReference>
<dbReference type="PATRIC" id="fig|52.7.peg.5402"/>
<dbReference type="GO" id="GO:0004312">
    <property type="term" value="F:fatty acid synthase activity"/>
    <property type="evidence" value="ECO:0007669"/>
    <property type="project" value="TreeGrafter"/>
</dbReference>
<dbReference type="Pfam" id="PF14765">
    <property type="entry name" value="PS-DH"/>
    <property type="match status" value="1"/>
</dbReference>
<dbReference type="Pfam" id="PF00698">
    <property type="entry name" value="Acyl_transf_1"/>
    <property type="match status" value="1"/>
</dbReference>
<dbReference type="InterPro" id="IPR014043">
    <property type="entry name" value="Acyl_transferase_dom"/>
</dbReference>
<dbReference type="InterPro" id="IPR020841">
    <property type="entry name" value="PKS_Beta-ketoAc_synthase_dom"/>
</dbReference>
<protein>
    <recommendedName>
        <fullName evidence="10">Polyketide synthase</fullName>
    </recommendedName>
</protein>
<dbReference type="InterPro" id="IPR001227">
    <property type="entry name" value="Ac_transferase_dom_sf"/>
</dbReference>
<dbReference type="InterPro" id="IPR032821">
    <property type="entry name" value="PKS_assoc"/>
</dbReference>
<evidence type="ECO:0000256" key="2">
    <source>
        <dbReference type="ARBA" id="ARBA00022553"/>
    </source>
</evidence>
<dbReference type="PROSITE" id="PS00606">
    <property type="entry name" value="KS3_1"/>
    <property type="match status" value="1"/>
</dbReference>
<dbReference type="InterPro" id="IPR014031">
    <property type="entry name" value="Ketoacyl_synth_C"/>
</dbReference>
<dbReference type="InterPro" id="IPR016039">
    <property type="entry name" value="Thiolase-like"/>
</dbReference>
<proteinExistence type="predicted"/>
<dbReference type="Gene3D" id="3.40.366.10">
    <property type="entry name" value="Malonyl-Coenzyme A Acyl Carrier Protein, domain 2"/>
    <property type="match status" value="1"/>
</dbReference>
<accession>A0A0K1EJH3</accession>
<evidence type="ECO:0000313" key="9">
    <source>
        <dbReference type="Proteomes" id="UP000067626"/>
    </source>
</evidence>
<evidence type="ECO:0008006" key="10">
    <source>
        <dbReference type="Google" id="ProtNLM"/>
    </source>
</evidence>
<dbReference type="STRING" id="52.CMC5_048890"/>
<dbReference type="SMART" id="SM00826">
    <property type="entry name" value="PKS_DH"/>
    <property type="match status" value="1"/>
</dbReference>
<dbReference type="PANTHER" id="PTHR43775">
    <property type="entry name" value="FATTY ACID SYNTHASE"/>
    <property type="match status" value="1"/>
</dbReference>
<dbReference type="InterPro" id="IPR049900">
    <property type="entry name" value="PKS_mFAS_DH"/>
</dbReference>
<feature type="domain" description="Ketosynthase family 3 (KS3)" evidence="6">
    <location>
        <begin position="11"/>
        <end position="432"/>
    </location>
</feature>
<dbReference type="Pfam" id="PF21089">
    <property type="entry name" value="PKS_DH_N"/>
    <property type="match status" value="1"/>
</dbReference>
<dbReference type="InterPro" id="IPR057326">
    <property type="entry name" value="KR_dom"/>
</dbReference>
<dbReference type="InterPro" id="IPR018201">
    <property type="entry name" value="Ketoacyl_synth_AS"/>
</dbReference>
<dbReference type="InterPro" id="IPR036291">
    <property type="entry name" value="NAD(P)-bd_dom_sf"/>
</dbReference>
<dbReference type="InterPro" id="IPR013968">
    <property type="entry name" value="PKS_KR"/>
</dbReference>
<sequence>MTQPGVGVKGAVPVAILGMGCRFPGGVGSPEAYWTLLNSGRDAIGPVPEERWSAILGALSVESPGRWLVPQGGFLDDLDAFDAAFFRIDAAEATVLDPQLRLLLQVTWEALERARVVPSSLAGEAVGVFVGAFAPEERPFGRGQPGQPPPSTARGAGGAVSNRVSQVFDFRGPSLTVDTACSSSLVAVHLACESLRRGETRLAIAAGSRVLRGQDVVGLACGGGGLSPTHRCRSFSAAADGYVRGEGVGVVILKRLEDALLDGDPVLAVIHGSAVNQEGRTTKGARSRGDAQQSVIRVAFAQAGIPPEQVDYVEAHGIGTPAGDPIEAEAMGTVLRREPGCPRTLVVGTSKPVIGHTGAAAGIAGLIKAVLCVRHRQVPGNVHVTPPSPDIPFEALGLGVPTEPMALPEERALAGVSAFGRGGTNAHIVLGSHEPERDTERSATAGDAKEHVLPLSAPSAAALARLGQVLSSYLRSGGKEEPGDLCFSIATTRERFDVRAAVVFSSPEALHARLGELSPVPVGEPGGDLVWVFPGMGSDGWNDVVSLFDRWPAFAEAFAACEAIWSELSGESLREALRSPLDPGMQAGRFAAQVSFAALLRHAGLRPAALLGQSAGEMAALHLAGVIDLRRALTLLHAGRSALRRVEPRGDLLVVASTQETVDACLATLPEGHGVVCAGLTSPQTLLLSGPAEALSLVASTLRKARVPCKVLGCGIAYHGPMLEPVRAALAASPAAIVGADPEVPLFSSVTGGELGPGSVNVDYWARLLVDPLRFDAAVAKLLQRGHRHFLEVSPRASLAAGLKRWVGPARGRVFACRGSQRVAELLGQLFEAGVELDWHALNPGARKVDLPTYPWHPQRCTLAPEAIPRRPSRRGGALLGERQPQGGDVWDADLSVAELPWLLDRARMGDARLPEALFAEVIAAAAQAMFPGVGFAIEALEFRHALPLDAESALRVQTHVDREALEARVYVSETTQEPGFVLAARARLRAVPPGQFGAVGALVAAQIRCREGLEQDALYGAFERMGFSFRGLCRSMLRASIGAQEAVCEFDLPAPEEGMTFHPAALEGILQSPLAIQAVGLTDAVQVTEGRLPTRIESLRVSGRLSGRVVAHVTLKVTTDGSLRSDIDAHTAEGKLVCQVRGFVLLRAAGHEEGAPVTTAVCRPVWKEAPLPVPARSLAQRPPMPWSATSRSAASRLAFVSSRSLSSWSTSSVPADPDPVSTRPVSSRRGGAGPVSTRPVSTRPVSSRRGGAGPVSTRPVSSRRGGAGPVSSRSLSPQPTSSRLGSSRRAASRWAILGGGALGAQLVGELLRRGGKATQLPWMPLSAAEMAQFVASIPAETQGLVVLWALDDRAEPPQAPCHALLLLAQVLASRRVPLRLWTVTRDAHLVTPGDGALSPLSATVWGLMRVIGQQEAPQLWGGLLDVGATPSIEALWDALLADDGEDLIALRGRDRHVLRLQPLPPSTAAPTPRFRADGVHLLTGALDGIGRSVASWMVARGARNLLLLGRRSALTETDLAVMEQLRGQGAAVTTLSVDLTDPEQTAAVLARYRQRGGIPVRGVIHCAAHLEEQSFGDLDADGLDRVLAENAQAAWSLHHALKETPLEHFVMISSPGSFLSLPGMAACAAANAVLDSLAQLRRRRGLPASSLGWGPWEVGIAGREEHMLQRCRELGLMPLSQATGLRLLDELFTRVEPHLVPFGVDRARLRGSALGGVPLLRELWAVPGGPAEPEGRQGPALGRGPGRAQAEA</sequence>
<dbReference type="OrthoDB" id="9778690at2"/>
<comment type="caution">
    <text evidence="4">Lacks conserved residue(s) required for the propagation of feature annotation.</text>
</comment>
<dbReference type="Pfam" id="PF08659">
    <property type="entry name" value="KR"/>
    <property type="match status" value="1"/>
</dbReference>
<keyword evidence="9" id="KW-1185">Reference proteome</keyword>
<keyword evidence="3" id="KW-0808">Transferase</keyword>
<feature type="region of interest" description="C-terminal hotdog fold" evidence="4">
    <location>
        <begin position="1011"/>
        <end position="1155"/>
    </location>
</feature>
<evidence type="ECO:0000256" key="4">
    <source>
        <dbReference type="PROSITE-ProRule" id="PRU01363"/>
    </source>
</evidence>
<organism evidence="8 9">
    <name type="scientific">Chondromyces crocatus</name>
    <dbReference type="NCBI Taxonomy" id="52"/>
    <lineage>
        <taxon>Bacteria</taxon>
        <taxon>Pseudomonadati</taxon>
        <taxon>Myxococcota</taxon>
        <taxon>Polyangia</taxon>
        <taxon>Polyangiales</taxon>
        <taxon>Polyangiaceae</taxon>
        <taxon>Chondromyces</taxon>
    </lineage>
</organism>
<dbReference type="Pfam" id="PF00109">
    <property type="entry name" value="ketoacyl-synt"/>
    <property type="match status" value="1"/>
</dbReference>
<dbReference type="PROSITE" id="PS52019">
    <property type="entry name" value="PKS_MFAS_DH"/>
    <property type="match status" value="1"/>
</dbReference>
<dbReference type="InterPro" id="IPR014030">
    <property type="entry name" value="Ketoacyl_synth_N"/>
</dbReference>
<evidence type="ECO:0000256" key="1">
    <source>
        <dbReference type="ARBA" id="ARBA00022450"/>
    </source>
</evidence>
<dbReference type="GO" id="GO:0006633">
    <property type="term" value="P:fatty acid biosynthetic process"/>
    <property type="evidence" value="ECO:0007669"/>
    <property type="project" value="InterPro"/>
</dbReference>
<feature type="region of interest" description="N-terminal hotdog fold" evidence="4">
    <location>
        <begin position="873"/>
        <end position="996"/>
    </location>
</feature>
<keyword evidence="1" id="KW-0596">Phosphopantetheine</keyword>
<evidence type="ECO:0000259" key="7">
    <source>
        <dbReference type="PROSITE" id="PS52019"/>
    </source>
</evidence>
<dbReference type="Pfam" id="PF02801">
    <property type="entry name" value="Ketoacyl-synt_C"/>
    <property type="match status" value="1"/>
</dbReference>
<dbReference type="SUPFAM" id="SSF51735">
    <property type="entry name" value="NAD(P)-binding Rossmann-fold domains"/>
    <property type="match status" value="2"/>
</dbReference>
<gene>
    <name evidence="8" type="ORF">CMC5_048890</name>
</gene>
<dbReference type="InterPro" id="IPR050091">
    <property type="entry name" value="PKS_NRPS_Biosynth_Enz"/>
</dbReference>
<dbReference type="Pfam" id="PF16197">
    <property type="entry name" value="KAsynt_C_assoc"/>
    <property type="match status" value="1"/>
</dbReference>
<feature type="compositionally biased region" description="Low complexity" evidence="5">
    <location>
        <begin position="1235"/>
        <end position="1250"/>
    </location>
</feature>
<feature type="compositionally biased region" description="Low complexity" evidence="5">
    <location>
        <begin position="1272"/>
        <end position="1288"/>
    </location>
</feature>
<dbReference type="RefSeq" id="WP_050432625.1">
    <property type="nucleotide sequence ID" value="NZ_CP012159.1"/>
</dbReference>
<dbReference type="InterPro" id="IPR049551">
    <property type="entry name" value="PKS_DH_C"/>
</dbReference>
<dbReference type="SUPFAM" id="SSF52151">
    <property type="entry name" value="FabD/lysophospholipase-like"/>
    <property type="match status" value="1"/>
</dbReference>
<dbReference type="SUPFAM" id="SSF53901">
    <property type="entry name" value="Thiolase-like"/>
    <property type="match status" value="1"/>
</dbReference>
<dbReference type="GO" id="GO:0004315">
    <property type="term" value="F:3-oxoacyl-[acyl-carrier-protein] synthase activity"/>
    <property type="evidence" value="ECO:0007669"/>
    <property type="project" value="InterPro"/>
</dbReference>
<dbReference type="SMART" id="SM00827">
    <property type="entry name" value="PKS_AT"/>
    <property type="match status" value="1"/>
</dbReference>